<dbReference type="EMBL" id="JBCNJP010000014">
    <property type="protein sequence ID" value="KAK9069086.1"/>
    <property type="molecule type" value="Genomic_DNA"/>
</dbReference>
<evidence type="ECO:0000256" key="1">
    <source>
        <dbReference type="ARBA" id="ARBA00009995"/>
    </source>
</evidence>
<dbReference type="SUPFAM" id="SSF53756">
    <property type="entry name" value="UDP-Glycosyltransferase/glycogen phosphorylase"/>
    <property type="match status" value="1"/>
</dbReference>
<keyword evidence="2" id="KW-0808">Transferase</keyword>
<dbReference type="InterPro" id="IPR002213">
    <property type="entry name" value="UDP_glucos_trans"/>
</dbReference>
<gene>
    <name evidence="3" type="ORF">SSX86_013202</name>
</gene>
<dbReference type="PANTHER" id="PTHR11926">
    <property type="entry name" value="GLUCOSYL/GLUCURONOSYL TRANSFERASES"/>
    <property type="match status" value="1"/>
</dbReference>
<organism evidence="3 4">
    <name type="scientific">Deinandra increscens subsp. villosa</name>
    <dbReference type="NCBI Taxonomy" id="3103831"/>
    <lineage>
        <taxon>Eukaryota</taxon>
        <taxon>Viridiplantae</taxon>
        <taxon>Streptophyta</taxon>
        <taxon>Embryophyta</taxon>
        <taxon>Tracheophyta</taxon>
        <taxon>Spermatophyta</taxon>
        <taxon>Magnoliopsida</taxon>
        <taxon>eudicotyledons</taxon>
        <taxon>Gunneridae</taxon>
        <taxon>Pentapetalae</taxon>
        <taxon>asterids</taxon>
        <taxon>campanulids</taxon>
        <taxon>Asterales</taxon>
        <taxon>Asteraceae</taxon>
        <taxon>Asteroideae</taxon>
        <taxon>Heliantheae alliance</taxon>
        <taxon>Madieae</taxon>
        <taxon>Madiinae</taxon>
        <taxon>Deinandra</taxon>
    </lineage>
</organism>
<accession>A0AAP0D5N6</accession>
<evidence type="ECO:0000313" key="4">
    <source>
        <dbReference type="Proteomes" id="UP001408789"/>
    </source>
</evidence>
<comment type="caution">
    <text evidence="3">The sequence shown here is derived from an EMBL/GenBank/DDBJ whole genome shotgun (WGS) entry which is preliminary data.</text>
</comment>
<proteinExistence type="inferred from homology"/>
<dbReference type="AlphaFoldDB" id="A0AAP0D5N6"/>
<reference evidence="3 4" key="1">
    <citation type="submission" date="2024-04" db="EMBL/GenBank/DDBJ databases">
        <title>The reference genome of an endangered Asteraceae, Deinandra increscens subsp. villosa, native to the Central Coast of California.</title>
        <authorList>
            <person name="Guilliams M."/>
            <person name="Hasenstab-Lehman K."/>
            <person name="Meyer R."/>
            <person name="Mcevoy S."/>
        </authorList>
    </citation>
    <scope>NUCLEOTIDE SEQUENCE [LARGE SCALE GENOMIC DNA]</scope>
    <source>
        <tissue evidence="3">Leaf</tissue>
    </source>
</reference>
<dbReference type="FunFam" id="3.40.50.2000:FF:000138">
    <property type="entry name" value="Glycosyltransferase"/>
    <property type="match status" value="1"/>
</dbReference>
<dbReference type="Proteomes" id="UP001408789">
    <property type="component" value="Unassembled WGS sequence"/>
</dbReference>
<dbReference type="Pfam" id="PF00201">
    <property type="entry name" value="UDPGT"/>
    <property type="match status" value="1"/>
</dbReference>
<evidence type="ECO:0000313" key="3">
    <source>
        <dbReference type="EMBL" id="KAK9069086.1"/>
    </source>
</evidence>
<dbReference type="Gene3D" id="3.40.50.2000">
    <property type="entry name" value="Glycogen Phosphorylase B"/>
    <property type="match status" value="2"/>
</dbReference>
<protein>
    <submittedName>
        <fullName evidence="3">Uncharacterized protein</fullName>
    </submittedName>
</protein>
<dbReference type="GO" id="GO:0080043">
    <property type="term" value="F:quercetin 3-O-glucosyltransferase activity"/>
    <property type="evidence" value="ECO:0007669"/>
    <property type="project" value="TreeGrafter"/>
</dbReference>
<comment type="similarity">
    <text evidence="1">Belongs to the UDP-glycosyltransferase family.</text>
</comment>
<evidence type="ECO:0000256" key="2">
    <source>
        <dbReference type="ARBA" id="ARBA00022679"/>
    </source>
</evidence>
<sequence length="499" mass="56045">MLEGSTLHNKSTWFKKTSKKITQQISSFPLSQFLRLSVLETRSATVSLMTESATHHVVAIPYPGRGHVNPMMNLCKLIALRRPSDFHITVIVTEEWLGFIEPETRPPNIRFATIPNVIPSEVNRGADIPGFIKAVQTKMEDPVEQVLKRIQVPISVLVYDTYLTWALDVGDRMNIPVASLFTMSATVFSMIYNYDLLVENHHVGDKFSGNMEEIVDYIPGVSPIRVGDLVKGFNGKGMEVTTPVAINAILTSAKARFLVFVSVYELEAQVIDALKSDLSVPVYAVGPAIPYFNLKDVENDQNTPDYVKWLDRQPEGSVLYISQGSFLSVSDAQLDEIVAGVQDSGVRYMWVERGEASRFESENDEKGLVIRWCDQLRVLCHGSVGAFWSHCGWNSTKEGIFSGKPMIALPIFWDQVPNSKMIEEDWKIGQRVRFDEGVLVTRDEISKLVTSSMDPKSEKGNEMRNRAKEVEEICRKATRDGGSAQIDIDSFIRDISKDR</sequence>
<dbReference type="GO" id="GO:0080044">
    <property type="term" value="F:quercetin 7-O-glucosyltransferase activity"/>
    <property type="evidence" value="ECO:0007669"/>
    <property type="project" value="TreeGrafter"/>
</dbReference>
<name>A0AAP0D5N6_9ASTR</name>
<dbReference type="PANTHER" id="PTHR11926:SF774">
    <property type="entry name" value="UDP-GLYCOSYLTRANSFERASE 85A1-RELATED"/>
    <property type="match status" value="1"/>
</dbReference>
<dbReference type="CDD" id="cd03784">
    <property type="entry name" value="GT1_Gtf-like"/>
    <property type="match status" value="1"/>
</dbReference>
<keyword evidence="4" id="KW-1185">Reference proteome</keyword>